<evidence type="ECO:0000259" key="1">
    <source>
        <dbReference type="PROSITE" id="PS50878"/>
    </source>
</evidence>
<reference evidence="2" key="1">
    <citation type="submission" date="2016-04" db="EMBL/GenBank/DDBJ databases">
        <authorList>
            <person name="Nguyen H.D."/>
            <person name="Samba Siva P."/>
            <person name="Cullis J."/>
            <person name="Levesque C.A."/>
            <person name="Hambleton S."/>
        </authorList>
    </citation>
    <scope>NUCLEOTIDE SEQUENCE</scope>
    <source>
        <strain evidence="2">DAOMC 236422</strain>
    </source>
</reference>
<evidence type="ECO:0000313" key="3">
    <source>
        <dbReference type="Proteomes" id="UP000078113"/>
    </source>
</evidence>
<keyword evidence="3" id="KW-1185">Reference proteome</keyword>
<dbReference type="InterPro" id="IPR043128">
    <property type="entry name" value="Rev_trsase/Diguanyl_cyclase"/>
</dbReference>
<dbReference type="Proteomes" id="UP000078113">
    <property type="component" value="Unassembled WGS sequence"/>
</dbReference>
<reference evidence="2" key="2">
    <citation type="journal article" date="2019" name="IMA Fungus">
        <title>Genome sequencing and comparison of five Tilletia species to identify candidate genes for the detection of regulated species infecting wheat.</title>
        <authorList>
            <person name="Nguyen H.D.T."/>
            <person name="Sultana T."/>
            <person name="Kesanakurti P."/>
            <person name="Hambleton S."/>
        </authorList>
    </citation>
    <scope>NUCLEOTIDE SEQUENCE</scope>
    <source>
        <strain evidence="2">DAOMC 236422</strain>
    </source>
</reference>
<dbReference type="EMBL" id="LWDG02000680">
    <property type="protein sequence ID" value="KAE8263234.1"/>
    <property type="molecule type" value="Genomic_DNA"/>
</dbReference>
<dbReference type="Pfam" id="PF00078">
    <property type="entry name" value="RVT_1"/>
    <property type="match status" value="1"/>
</dbReference>
<protein>
    <recommendedName>
        <fullName evidence="1">Reverse transcriptase domain-containing protein</fullName>
    </recommendedName>
</protein>
<proteinExistence type="predicted"/>
<dbReference type="InterPro" id="IPR051320">
    <property type="entry name" value="Viral_Replic_Matur_Polypro"/>
</dbReference>
<dbReference type="SUPFAM" id="SSF56672">
    <property type="entry name" value="DNA/RNA polymerases"/>
    <property type="match status" value="1"/>
</dbReference>
<evidence type="ECO:0000313" key="2">
    <source>
        <dbReference type="EMBL" id="KAE8263234.1"/>
    </source>
</evidence>
<dbReference type="PROSITE" id="PS50878">
    <property type="entry name" value="RT_POL"/>
    <property type="match status" value="1"/>
</dbReference>
<gene>
    <name evidence="2" type="ORF">A4X09_0g7282</name>
</gene>
<dbReference type="InterPro" id="IPR000477">
    <property type="entry name" value="RT_dom"/>
</dbReference>
<dbReference type="AlphaFoldDB" id="A0A8X7N276"/>
<name>A0A8X7N276_9BASI</name>
<accession>A0A8X7N276</accession>
<organism evidence="2 3">
    <name type="scientific">Tilletia walkeri</name>
    <dbReference type="NCBI Taxonomy" id="117179"/>
    <lineage>
        <taxon>Eukaryota</taxon>
        <taxon>Fungi</taxon>
        <taxon>Dikarya</taxon>
        <taxon>Basidiomycota</taxon>
        <taxon>Ustilaginomycotina</taxon>
        <taxon>Exobasidiomycetes</taxon>
        <taxon>Tilletiales</taxon>
        <taxon>Tilletiaceae</taxon>
        <taxon>Tilletia</taxon>
    </lineage>
</organism>
<dbReference type="PANTHER" id="PTHR33064">
    <property type="entry name" value="POL PROTEIN"/>
    <property type="match status" value="1"/>
</dbReference>
<dbReference type="CDD" id="cd01647">
    <property type="entry name" value="RT_LTR"/>
    <property type="match status" value="1"/>
</dbReference>
<feature type="domain" description="Reverse transcriptase" evidence="1">
    <location>
        <begin position="1"/>
        <end position="82"/>
    </location>
</feature>
<dbReference type="Gene3D" id="3.30.70.270">
    <property type="match status" value="2"/>
</dbReference>
<sequence>MPFGLKSAPAWFQRAMDKTLGAARWDYAIAYLDDIVVFSDTFEDHLYHVDNVLAASESAGLTVSPSKCYFGYDSVSLLGFKVSSLGLMTDEEKTRAVLEFPEPANAVEARRFFAMAAWYRRFVPNFASRARPKDEHGRPRNFSGSGRGSAAIPGLFKTHSVFLEIQYPILYSISGSGENTVCTVLELRLPSKSRLPKNFVPHFGAPECEIPRNSGRFRDSPL</sequence>
<comment type="caution">
    <text evidence="2">The sequence shown here is derived from an EMBL/GenBank/DDBJ whole genome shotgun (WGS) entry which is preliminary data.</text>
</comment>
<dbReference type="PANTHER" id="PTHR33064:SF37">
    <property type="entry name" value="RIBONUCLEASE H"/>
    <property type="match status" value="1"/>
</dbReference>
<dbReference type="InterPro" id="IPR043502">
    <property type="entry name" value="DNA/RNA_pol_sf"/>
</dbReference>